<feature type="region of interest" description="Disordered" evidence="1">
    <location>
        <begin position="1"/>
        <end position="45"/>
    </location>
</feature>
<evidence type="ECO:0000256" key="1">
    <source>
        <dbReference type="SAM" id="MobiDB-lite"/>
    </source>
</evidence>
<reference evidence="2 3" key="1">
    <citation type="submission" date="2013-06" db="EMBL/GenBank/DDBJ databases">
        <title>Complete genome sequence of Paenibacillus mucilaginosus K02.</title>
        <authorList>
            <person name="Xiao B."/>
            <person name="Sun L."/>
            <person name="Xiao L."/>
            <person name="Lian B."/>
        </authorList>
    </citation>
    <scope>NUCLEOTIDE SEQUENCE [LARGE SCALE GENOMIC DNA]</scope>
    <source>
        <strain evidence="2 3">K02</strain>
    </source>
</reference>
<accession>I0BNQ9</accession>
<name>I0BNQ9_9BACL</name>
<sequence length="77" mass="8015">MTRGALPPWGDALGAASRHAQDTRKAQAQGAAAEHHRSGITRRTYQGGISANKRCVGVSLAPLLAGFSRVQPHGSTP</sequence>
<evidence type="ECO:0000313" key="3">
    <source>
        <dbReference type="Proteomes" id="UP000007392"/>
    </source>
</evidence>
<gene>
    <name evidence="2" type="ORF">B2K_25530</name>
</gene>
<evidence type="ECO:0000313" key="2">
    <source>
        <dbReference type="EMBL" id="AFH64006.1"/>
    </source>
</evidence>
<dbReference type="Proteomes" id="UP000007392">
    <property type="component" value="Chromosome"/>
</dbReference>
<dbReference type="HOGENOM" id="CLU_2634742_0_0_9"/>
<organism evidence="2 3">
    <name type="scientific">Paenibacillus mucilaginosus K02</name>
    <dbReference type="NCBI Taxonomy" id="997761"/>
    <lineage>
        <taxon>Bacteria</taxon>
        <taxon>Bacillati</taxon>
        <taxon>Bacillota</taxon>
        <taxon>Bacilli</taxon>
        <taxon>Bacillales</taxon>
        <taxon>Paenibacillaceae</taxon>
        <taxon>Paenibacillus</taxon>
    </lineage>
</organism>
<protein>
    <submittedName>
        <fullName evidence="2">Uncharacterized protein</fullName>
    </submittedName>
</protein>
<dbReference type="AlphaFoldDB" id="I0BNQ9"/>
<dbReference type="KEGG" id="pmw:B2K_25530"/>
<dbReference type="EMBL" id="CP003422">
    <property type="protein sequence ID" value="AFH64006.1"/>
    <property type="molecule type" value="Genomic_DNA"/>
</dbReference>
<proteinExistence type="predicted"/>